<dbReference type="EMBL" id="CP127526">
    <property type="protein sequence ID" value="XRI74620.1"/>
    <property type="molecule type" value="Genomic_DNA"/>
</dbReference>
<protein>
    <submittedName>
        <fullName evidence="1">Type I-F CRISPR-associated endoribonuclease Cas6/Csy4</fullName>
    </submittedName>
</protein>
<reference evidence="1 2" key="1">
    <citation type="journal article" date="2021" name="ISME J.">
        <title>Genomic evolution of the class Acidithiobacillia: deep-branching Proteobacteria living in extreme acidic conditions.</title>
        <authorList>
            <person name="Moya-Beltran A."/>
            <person name="Beard S."/>
            <person name="Rojas-Villalobos C."/>
            <person name="Issotta F."/>
            <person name="Gallardo Y."/>
            <person name="Ulloa R."/>
            <person name="Giaveno A."/>
            <person name="Degli Esposti M."/>
            <person name="Johnson D.B."/>
            <person name="Quatrini R."/>
        </authorList>
    </citation>
    <scope>NUCLEOTIDE SEQUENCE [LARGE SCALE GENOMIC DNA]</scope>
    <source>
        <strain evidence="1 2">GG1-14</strain>
    </source>
</reference>
<evidence type="ECO:0000313" key="2">
    <source>
        <dbReference type="Proteomes" id="UP001195965"/>
    </source>
</evidence>
<proteinExistence type="predicted"/>
<sequence>MIVPVMARLMPVLHTIFAEHPDRYALDFPELKPGNMSKPAFFGRLIRVFSADREHCETLLDTIDRHPALSQAIMSGRIRMVPEDYHGPVVIVHRARIAPRSQPNNRRRDLDSQQSSQSPFIQMRSQSTGQHFSLLLKRDILPEQSIVGATQGVPNSYGLSGERPVFLPNLTA</sequence>
<organism evidence="1 2">
    <name type="scientific">Acidithiobacillus montserratensis</name>
    <dbReference type="NCBI Taxonomy" id="2729135"/>
    <lineage>
        <taxon>Bacteria</taxon>
        <taxon>Pseudomonadati</taxon>
        <taxon>Pseudomonadota</taxon>
        <taxon>Acidithiobacillia</taxon>
        <taxon>Acidithiobacillales</taxon>
        <taxon>Acidithiobacillaceae</taxon>
        <taxon>Acidithiobacillus</taxon>
    </lineage>
</organism>
<dbReference type="Proteomes" id="UP001195965">
    <property type="component" value="Chromosome"/>
</dbReference>
<evidence type="ECO:0000313" key="1">
    <source>
        <dbReference type="EMBL" id="XRI74620.1"/>
    </source>
</evidence>
<accession>A0ACD5HIE7</accession>
<name>A0ACD5HIE7_9PROT</name>
<gene>
    <name evidence="1" type="ORF">HHS34_005360</name>
</gene>
<keyword evidence="2" id="KW-1185">Reference proteome</keyword>